<reference evidence="2" key="1">
    <citation type="submission" date="2022-11" db="EMBL/GenBank/DDBJ databases">
        <authorList>
            <person name="Hyden B.L."/>
            <person name="Feng K."/>
            <person name="Yates T."/>
            <person name="Jawdy S."/>
            <person name="Smart L.B."/>
            <person name="Muchero W."/>
        </authorList>
    </citation>
    <scope>NUCLEOTIDE SEQUENCE</scope>
    <source>
        <tissue evidence="2">Shoot tip</tissue>
    </source>
</reference>
<keyword evidence="1" id="KW-0812">Transmembrane</keyword>
<gene>
    <name evidence="2" type="ORF">OIU74_023638</name>
</gene>
<accession>A0A9Q1AB14</accession>
<reference evidence="2" key="2">
    <citation type="journal article" date="2023" name="Int. J. Mol. Sci.">
        <title>De Novo Assembly and Annotation of 11 Diverse Shrub Willow (Salix) Genomes Reveals Novel Gene Organization in Sex-Linked Regions.</title>
        <authorList>
            <person name="Hyden B."/>
            <person name="Feng K."/>
            <person name="Yates T.B."/>
            <person name="Jawdy S."/>
            <person name="Cereghino C."/>
            <person name="Smart L.B."/>
            <person name="Muchero W."/>
        </authorList>
    </citation>
    <scope>NUCLEOTIDE SEQUENCE</scope>
    <source>
        <tissue evidence="2">Shoot tip</tissue>
    </source>
</reference>
<dbReference type="AlphaFoldDB" id="A0A9Q1AB14"/>
<keyword evidence="1" id="KW-0472">Membrane</keyword>
<organism evidence="2 3">
    <name type="scientific">Salix koriyanagi</name>
    <dbReference type="NCBI Taxonomy" id="2511006"/>
    <lineage>
        <taxon>Eukaryota</taxon>
        <taxon>Viridiplantae</taxon>
        <taxon>Streptophyta</taxon>
        <taxon>Embryophyta</taxon>
        <taxon>Tracheophyta</taxon>
        <taxon>Spermatophyta</taxon>
        <taxon>Magnoliopsida</taxon>
        <taxon>eudicotyledons</taxon>
        <taxon>Gunneridae</taxon>
        <taxon>Pentapetalae</taxon>
        <taxon>rosids</taxon>
        <taxon>fabids</taxon>
        <taxon>Malpighiales</taxon>
        <taxon>Salicaceae</taxon>
        <taxon>Saliceae</taxon>
        <taxon>Salix</taxon>
    </lineage>
</organism>
<evidence type="ECO:0000313" key="2">
    <source>
        <dbReference type="EMBL" id="KAJ6764803.1"/>
    </source>
</evidence>
<feature type="transmembrane region" description="Helical" evidence="1">
    <location>
        <begin position="70"/>
        <end position="91"/>
    </location>
</feature>
<dbReference type="Gene3D" id="3.30.200.20">
    <property type="entry name" value="Phosphorylase Kinase, domain 1"/>
    <property type="match status" value="1"/>
</dbReference>
<evidence type="ECO:0000256" key="1">
    <source>
        <dbReference type="SAM" id="Phobius"/>
    </source>
</evidence>
<proteinExistence type="predicted"/>
<name>A0A9Q1AB14_9ROSI</name>
<keyword evidence="1" id="KW-1133">Transmembrane helix</keyword>
<evidence type="ECO:0000313" key="3">
    <source>
        <dbReference type="Proteomes" id="UP001151752"/>
    </source>
</evidence>
<feature type="transmembrane region" description="Helical" evidence="1">
    <location>
        <begin position="98"/>
        <end position="118"/>
    </location>
</feature>
<dbReference type="Proteomes" id="UP001151752">
    <property type="component" value="Chromosome 12"/>
</dbReference>
<dbReference type="EMBL" id="JAPFFM010000004">
    <property type="protein sequence ID" value="KAJ6764803.1"/>
    <property type="molecule type" value="Genomic_DNA"/>
</dbReference>
<comment type="caution">
    <text evidence="2">The sequence shown here is derived from an EMBL/GenBank/DDBJ whole genome shotgun (WGS) entry which is preliminary data.</text>
</comment>
<sequence>MAAAGALAAPGQLNLTESPYWGSRSVDCFEKLEQIGEGTYGSVQFINLLFFFLSLKVGSFLVILNSTKRFFLLACGCGFSIGSGNLTSWVCKCLEKEIFFFFGVVGYRSLALWFTGIYRY</sequence>
<feature type="transmembrane region" description="Helical" evidence="1">
    <location>
        <begin position="45"/>
        <end position="64"/>
    </location>
</feature>
<protein>
    <submittedName>
        <fullName evidence="2">Uncharacterized protein</fullName>
    </submittedName>
</protein>
<keyword evidence="3" id="KW-1185">Reference proteome</keyword>